<dbReference type="RefSeq" id="WP_176613866.1">
    <property type="nucleotide sequence ID" value="NZ_JABXXR010000076.1"/>
</dbReference>
<evidence type="ECO:0000313" key="1">
    <source>
        <dbReference type="EMBL" id="NVN40939.1"/>
    </source>
</evidence>
<proteinExistence type="predicted"/>
<accession>A0A850PE22</accession>
<keyword evidence="2" id="KW-1185">Reference proteome</keyword>
<dbReference type="EMBL" id="JABXXR010000076">
    <property type="protein sequence ID" value="NVN40939.1"/>
    <property type="molecule type" value="Genomic_DNA"/>
</dbReference>
<organism evidence="1 2">
    <name type="scientific">Ameyamaea chiangmaiensis</name>
    <dbReference type="NCBI Taxonomy" id="442969"/>
    <lineage>
        <taxon>Bacteria</taxon>
        <taxon>Pseudomonadati</taxon>
        <taxon>Pseudomonadota</taxon>
        <taxon>Alphaproteobacteria</taxon>
        <taxon>Acetobacterales</taxon>
        <taxon>Acetobacteraceae</taxon>
        <taxon>Ameyamaea</taxon>
    </lineage>
</organism>
<comment type="caution">
    <text evidence="1">The sequence shown here is derived from an EMBL/GenBank/DDBJ whole genome shotgun (WGS) entry which is preliminary data.</text>
</comment>
<dbReference type="SUPFAM" id="SSF55729">
    <property type="entry name" value="Acyl-CoA N-acyltransferases (Nat)"/>
    <property type="match status" value="1"/>
</dbReference>
<dbReference type="AlphaFoldDB" id="A0A850PE22"/>
<sequence length="141" mass="15086">MRAADVPAVFPLLAHASPGLGMTAWRRRAVRPTFGDRCVRSGGVVAEIGPQGRPCAVALFRQDPDMHFGRVLLVQHFVVASLSLQDEIARALGMCLESEAIARGCGAIRTVLSSKHGSGTHTTLLTMGFRPDDVVLLKPLT</sequence>
<dbReference type="Proteomes" id="UP000585665">
    <property type="component" value="Unassembled WGS sequence"/>
</dbReference>
<dbReference type="InterPro" id="IPR016181">
    <property type="entry name" value="Acyl_CoA_acyltransferase"/>
</dbReference>
<evidence type="ECO:0000313" key="2">
    <source>
        <dbReference type="Proteomes" id="UP000585665"/>
    </source>
</evidence>
<protein>
    <submittedName>
        <fullName evidence="1">Uncharacterized protein</fullName>
    </submittedName>
</protein>
<reference evidence="1 2" key="1">
    <citation type="submission" date="2020-06" db="EMBL/GenBank/DDBJ databases">
        <title>Description of novel acetic acid bacteria.</title>
        <authorList>
            <person name="Sombolestani A."/>
        </authorList>
    </citation>
    <scope>NUCLEOTIDE SEQUENCE [LARGE SCALE GENOMIC DNA]</scope>
    <source>
        <strain evidence="1 2">LMG 27010</strain>
    </source>
</reference>
<dbReference type="Gene3D" id="3.40.630.30">
    <property type="match status" value="1"/>
</dbReference>
<name>A0A850PE22_9PROT</name>
<gene>
    <name evidence="1" type="ORF">HUK82_10240</name>
</gene>